<organism evidence="2 3">
    <name type="scientific">Cryptosporangium minutisporangium</name>
    <dbReference type="NCBI Taxonomy" id="113569"/>
    <lineage>
        <taxon>Bacteria</taxon>
        <taxon>Bacillati</taxon>
        <taxon>Actinomycetota</taxon>
        <taxon>Actinomycetes</taxon>
        <taxon>Cryptosporangiales</taxon>
        <taxon>Cryptosporangiaceae</taxon>
        <taxon>Cryptosporangium</taxon>
    </lineage>
</organism>
<dbReference type="CDD" id="cd02215">
    <property type="entry name" value="cupin_QDO_N_C"/>
    <property type="match status" value="1"/>
</dbReference>
<dbReference type="InterPro" id="IPR014710">
    <property type="entry name" value="RmlC-like_jellyroll"/>
</dbReference>
<proteinExistence type="predicted"/>
<dbReference type="PANTHER" id="PTHR36440:SF1">
    <property type="entry name" value="PUTATIVE (AFU_ORTHOLOGUE AFUA_8G07350)-RELATED"/>
    <property type="match status" value="1"/>
</dbReference>
<accession>A0ABP6T3Y5</accession>
<sequence>MMSFEYLADPSGRPAWHGSLPGKPEPYVLRRGEGEHAMVFTDLFTVLLSSDETNGQFGVITSDCPAGDLIPTHSHNDTHETFYVLEGKLRVFFEDSEGTKSSSLLLPGDFAYVPAGKPHAYQVEEAARILGVMSGGFERFFQHMGQPTDHGTKEQPPFIPDFPRMQAAAQQHNMQFMPQYTWPAPDSDA</sequence>
<dbReference type="Gene3D" id="2.60.120.10">
    <property type="entry name" value="Jelly Rolls"/>
    <property type="match status" value="1"/>
</dbReference>
<evidence type="ECO:0000313" key="2">
    <source>
        <dbReference type="EMBL" id="GAA3392504.1"/>
    </source>
</evidence>
<dbReference type="EMBL" id="BAAAYN010000038">
    <property type="protein sequence ID" value="GAA3392504.1"/>
    <property type="molecule type" value="Genomic_DNA"/>
</dbReference>
<evidence type="ECO:0000259" key="1">
    <source>
        <dbReference type="Pfam" id="PF07883"/>
    </source>
</evidence>
<dbReference type="InterPro" id="IPR011051">
    <property type="entry name" value="RmlC_Cupin_sf"/>
</dbReference>
<keyword evidence="3" id="KW-1185">Reference proteome</keyword>
<protein>
    <recommendedName>
        <fullName evidence="1">Cupin type-2 domain-containing protein</fullName>
    </recommendedName>
</protein>
<comment type="caution">
    <text evidence="2">The sequence shown here is derived from an EMBL/GenBank/DDBJ whole genome shotgun (WGS) entry which is preliminary data.</text>
</comment>
<dbReference type="PANTHER" id="PTHR36440">
    <property type="entry name" value="PUTATIVE (AFU_ORTHOLOGUE AFUA_8G07350)-RELATED"/>
    <property type="match status" value="1"/>
</dbReference>
<dbReference type="InterPro" id="IPR013096">
    <property type="entry name" value="Cupin_2"/>
</dbReference>
<feature type="domain" description="Cupin type-2" evidence="1">
    <location>
        <begin position="65"/>
        <end position="130"/>
    </location>
</feature>
<dbReference type="Proteomes" id="UP001501676">
    <property type="component" value="Unassembled WGS sequence"/>
</dbReference>
<dbReference type="SUPFAM" id="SSF51182">
    <property type="entry name" value="RmlC-like cupins"/>
    <property type="match status" value="1"/>
</dbReference>
<name>A0ABP6T3Y5_9ACTN</name>
<dbReference type="Pfam" id="PF07883">
    <property type="entry name" value="Cupin_2"/>
    <property type="match status" value="1"/>
</dbReference>
<dbReference type="InterPro" id="IPR053146">
    <property type="entry name" value="QDO-like"/>
</dbReference>
<reference evidence="3" key="1">
    <citation type="journal article" date="2019" name="Int. J. Syst. Evol. Microbiol.">
        <title>The Global Catalogue of Microorganisms (GCM) 10K type strain sequencing project: providing services to taxonomists for standard genome sequencing and annotation.</title>
        <authorList>
            <consortium name="The Broad Institute Genomics Platform"/>
            <consortium name="The Broad Institute Genome Sequencing Center for Infectious Disease"/>
            <person name="Wu L."/>
            <person name="Ma J."/>
        </authorList>
    </citation>
    <scope>NUCLEOTIDE SEQUENCE [LARGE SCALE GENOMIC DNA]</scope>
    <source>
        <strain evidence="3">JCM 9458</strain>
    </source>
</reference>
<evidence type="ECO:0000313" key="3">
    <source>
        <dbReference type="Proteomes" id="UP001501676"/>
    </source>
</evidence>
<gene>
    <name evidence="2" type="ORF">GCM10020369_54460</name>
</gene>